<feature type="compositionally biased region" description="Low complexity" evidence="3">
    <location>
        <begin position="1131"/>
        <end position="1156"/>
    </location>
</feature>
<dbReference type="PANTHER" id="PTHR47933">
    <property type="entry name" value="PENTATRICOPEPTIDE REPEAT-CONTAINING PROTEIN 1, MITOCHONDRIAL"/>
    <property type="match status" value="1"/>
</dbReference>
<dbReference type="GeneID" id="18933262"/>
<proteinExistence type="predicted"/>
<dbReference type="EMBL" id="GL883153">
    <property type="protein sequence ID" value="EGF99907.1"/>
    <property type="molecule type" value="Genomic_DNA"/>
</dbReference>
<evidence type="ECO:0000256" key="1">
    <source>
        <dbReference type="ARBA" id="ARBA00022737"/>
    </source>
</evidence>
<feature type="region of interest" description="Disordered" evidence="3">
    <location>
        <begin position="175"/>
        <end position="243"/>
    </location>
</feature>
<dbReference type="KEGG" id="mlr:MELLADRAFT_79375"/>
<accession>F4S644</accession>
<feature type="repeat" description="PPR" evidence="2">
    <location>
        <begin position="1343"/>
        <end position="1377"/>
    </location>
</feature>
<gene>
    <name evidence="5" type="ORF">MELLADRAFT_79375</name>
</gene>
<dbReference type="Pfam" id="PF01535">
    <property type="entry name" value="PPR"/>
    <property type="match status" value="2"/>
</dbReference>
<reference evidence="6" key="1">
    <citation type="journal article" date="2011" name="Proc. Natl. Acad. Sci. U.S.A.">
        <title>Obligate biotrophy features unraveled by the genomic analysis of rust fungi.</title>
        <authorList>
            <person name="Duplessis S."/>
            <person name="Cuomo C.A."/>
            <person name="Lin Y.-C."/>
            <person name="Aerts A."/>
            <person name="Tisserant E."/>
            <person name="Veneault-Fourrey C."/>
            <person name="Joly D.L."/>
            <person name="Hacquard S."/>
            <person name="Amselem J."/>
            <person name="Cantarel B.L."/>
            <person name="Chiu R."/>
            <person name="Coutinho P.M."/>
            <person name="Feau N."/>
            <person name="Field M."/>
            <person name="Frey P."/>
            <person name="Gelhaye E."/>
            <person name="Goldberg J."/>
            <person name="Grabherr M.G."/>
            <person name="Kodira C.D."/>
            <person name="Kohler A."/>
            <person name="Kuees U."/>
            <person name="Lindquist E.A."/>
            <person name="Lucas S.M."/>
            <person name="Mago R."/>
            <person name="Mauceli E."/>
            <person name="Morin E."/>
            <person name="Murat C."/>
            <person name="Pangilinan J.L."/>
            <person name="Park R."/>
            <person name="Pearson M."/>
            <person name="Quesneville H."/>
            <person name="Rouhier N."/>
            <person name="Sakthikumar S."/>
            <person name="Salamov A.A."/>
            <person name="Schmutz J."/>
            <person name="Selles B."/>
            <person name="Shapiro H."/>
            <person name="Tanguay P."/>
            <person name="Tuskan G.A."/>
            <person name="Henrissat B."/>
            <person name="Van de Peer Y."/>
            <person name="Rouze P."/>
            <person name="Ellis J.G."/>
            <person name="Dodds P.N."/>
            <person name="Schein J.E."/>
            <person name="Zhong S."/>
            <person name="Hamelin R.C."/>
            <person name="Grigoriev I.V."/>
            <person name="Szabo L.J."/>
            <person name="Martin F."/>
        </authorList>
    </citation>
    <scope>NUCLEOTIDE SEQUENCE [LARGE SCALE GENOMIC DNA]</scope>
    <source>
        <strain evidence="6">98AG31 / pathotype 3-4-7</strain>
    </source>
</reference>
<keyword evidence="6" id="KW-1185">Reference proteome</keyword>
<feature type="compositionally biased region" description="Polar residues" evidence="3">
    <location>
        <begin position="175"/>
        <end position="192"/>
    </location>
</feature>
<dbReference type="InParanoid" id="F4S644"/>
<feature type="compositionally biased region" description="Polar residues" evidence="3">
    <location>
        <begin position="289"/>
        <end position="303"/>
    </location>
</feature>
<dbReference type="NCBIfam" id="TIGR00756">
    <property type="entry name" value="PPR"/>
    <property type="match status" value="2"/>
</dbReference>
<feature type="repeat" description="PPR" evidence="2">
    <location>
        <begin position="1378"/>
        <end position="1412"/>
    </location>
</feature>
<dbReference type="VEuPathDB" id="FungiDB:MELLADRAFT_79375"/>
<evidence type="ECO:0000313" key="5">
    <source>
        <dbReference type="EMBL" id="EGF99907.1"/>
    </source>
</evidence>
<feature type="signal peptide" evidence="4">
    <location>
        <begin position="1"/>
        <end position="18"/>
    </location>
</feature>
<dbReference type="GO" id="GO:0003729">
    <property type="term" value="F:mRNA binding"/>
    <property type="evidence" value="ECO:0007669"/>
    <property type="project" value="TreeGrafter"/>
</dbReference>
<dbReference type="PANTHER" id="PTHR47933:SF40">
    <property type="entry name" value="PENTATRICOPEPTIDE REPEAT-CONTAINING PROTEIN 1, MITOCHONDRIAL-RELATED"/>
    <property type="match status" value="1"/>
</dbReference>
<keyword evidence="1" id="KW-0677">Repeat</keyword>
<evidence type="ECO:0000256" key="3">
    <source>
        <dbReference type="SAM" id="MobiDB-lite"/>
    </source>
</evidence>
<name>F4S644_MELLP</name>
<dbReference type="Proteomes" id="UP000001072">
    <property type="component" value="Unassembled WGS sequence"/>
</dbReference>
<feature type="chain" id="PRO_5003321299" description="Pentacotripeptide-repeat region of PRORP domain-containing protein" evidence="4">
    <location>
        <begin position="19"/>
        <end position="1696"/>
    </location>
</feature>
<dbReference type="OrthoDB" id="185373at2759"/>
<dbReference type="RefSeq" id="XP_007416836.1">
    <property type="nucleotide sequence ID" value="XM_007416774.1"/>
</dbReference>
<sequence>MEFVLSMLLVNLLAYLHHQDVPKSAELEETKRCSLEFQIVSITNLTSQACSCSTVAPNASSAGGSATGGLGAATGPSTAGGAGGAKWSAGSRAGWTQQTQGRLITHANSATSDNQNSKQNDDDEVEELPAHLLHNQALYNKRNGTISSRWQNAQQKVPSVTTLSTSLQVRYKSAFTEQSQRTSPLPTAQLSEEQPEHSVTIPPSGQFHYQVPQADRDRQLVRSSYSRSSPRRRHSVSGNSLNLAVGSPRLRRVSVGDAYHGSELRAIHSISSNARSYSIATGASDLHHSTPSNLPPSQTASQPLENLVPRSLPLGHHASALQPVNQSTPTDQQWLEQSLHILSATDNQYTSFYRMRKLLNTYVNSTPSPSTKVVDHMMWGFVMTRPNFESIHGLLHNYQHLLRNSKYKPSPDTYSILITALCQRDINNSNEIELRKSKLDDAMINQRLNQSLPNLSLAPPSSAEDLKVLNTLTSEPNFDHAVQLYNTLSKENLRLLQPAALDSLIKSCSNQSALDPQNVRGQQIMRLNLAVDAFGNLESQGNCSARTYAGMIDVLGYSQKLPNAKVMFDDYRNVRSGATPITSPILHVHHLRCPDLAGLSPELDGTIGFTHLRGQSQPVDEVSDAMVLLSLMRAYLANGDSVSAVTLLEECLNSDPTSATPLGKINSDHILEIISGFIRLSDFRSASKWLKRIFNEEHALYDLDQPGKRNSFLDKIVRLSCQPERVSGGLDVANDAVKVSIETMRPQSNPNAGISLMYRMRQVLNCLLVRALQSSTALQKDHQSTNSSITLGITKDSLEKATNLICDFIKRRSYLLETNSESSAYLLNLQTYGMMENLLNRAIQTCQHIRIATGATGQFKELTDLCQDMLIKLLSHYSTIPDHRPIDSEDVDVQHERSSLAGLLTCYQNLISSTAISASGLNHDTQLEFSLKITTPVIINNMSLILAKQLVRFYNLSSQADQLLRSTNDWFVMLTAGAIFEVQVKEGKSLSFAEDDSRFSTQSILESLLISLENALATGRVNFAERDPAIDSQFLIRVIDTYNIPLPVDGKLNGLFAELRAAGGGSYSASDLRLNHYIQEGGKYVTNRFSVLGHEDHSSPNNLSNATDSASVTSPSLTLIGASSVPSSLPSPLFSPHLANESESTRSTTPPSRLPLQVPHDASRSMSRSVSKSVVPVPHSSFRSFNEHLSQVALSMFCNKDLAELENMYRSVHESASRGIYLTPDASSALIETFGRLGQLDRMREMYVYAHVGLASVEGVTQSDQISRSASWIRVEDRMIIGLSYCGALDELAIHKLRLLENGEAPSADAYAAMIQHARETTDDASVALAYFEEAIQHRVIPNTFLCNTIISKLSKARRAPEALQVFDYMKQNNLPRNSVTFGAIINACCKTGDEKSAEKLFREMLRSKYYKPRIPPFNTMIQLYTQGIKHPNREKVLYYFDEMLRQNLSPSDHTYGFIEPYDPVSMRDVFERACADRNVRINGSHWSTLINVKGSIEKDLEGTLQLFDSISSHRSTIRMRSARSGEAQVLPDAVCYEALFNVLLGLKRTDLISTYVERMQSGGVHMTAYVMNTLIKAHASSGDIQAARDLFESLIDPAPGQAAAFNHPTPHGIEKIQQGYHNNHQTSLQKSIGQVHDPVYREPSSWETMIRSEIENGEIERAEGLMKRMENRAYPNALMNRVRKLIETSRRKIDQ</sequence>
<dbReference type="PROSITE" id="PS51375">
    <property type="entry name" value="PPR"/>
    <property type="match status" value="2"/>
</dbReference>
<organism evidence="6">
    <name type="scientific">Melampsora larici-populina (strain 98AG31 / pathotype 3-4-7)</name>
    <name type="common">Poplar leaf rust fungus</name>
    <dbReference type="NCBI Taxonomy" id="747676"/>
    <lineage>
        <taxon>Eukaryota</taxon>
        <taxon>Fungi</taxon>
        <taxon>Dikarya</taxon>
        <taxon>Basidiomycota</taxon>
        <taxon>Pucciniomycotina</taxon>
        <taxon>Pucciniomycetes</taxon>
        <taxon>Pucciniales</taxon>
        <taxon>Melampsoraceae</taxon>
        <taxon>Melampsora</taxon>
    </lineage>
</organism>
<dbReference type="HOGENOM" id="CLU_241014_0_0_1"/>
<dbReference type="STRING" id="747676.F4S644"/>
<dbReference type="InterPro" id="IPR051240">
    <property type="entry name" value="Mito_RNA-Proc/Resp"/>
</dbReference>
<dbReference type="InterPro" id="IPR002885">
    <property type="entry name" value="PPR_rpt"/>
</dbReference>
<dbReference type="Pfam" id="PF13041">
    <property type="entry name" value="PPR_2"/>
    <property type="match status" value="1"/>
</dbReference>
<evidence type="ECO:0000313" key="6">
    <source>
        <dbReference type="Proteomes" id="UP000001072"/>
    </source>
</evidence>
<dbReference type="InterPro" id="IPR011990">
    <property type="entry name" value="TPR-like_helical_dom_sf"/>
</dbReference>
<feature type="region of interest" description="Disordered" evidence="3">
    <location>
        <begin position="1131"/>
        <end position="1169"/>
    </location>
</feature>
<evidence type="ECO:0008006" key="7">
    <source>
        <dbReference type="Google" id="ProtNLM"/>
    </source>
</evidence>
<dbReference type="eggNOG" id="KOG4197">
    <property type="taxonomic scope" value="Eukaryota"/>
</dbReference>
<evidence type="ECO:0000256" key="2">
    <source>
        <dbReference type="PROSITE-ProRule" id="PRU00708"/>
    </source>
</evidence>
<dbReference type="Gene3D" id="1.25.40.10">
    <property type="entry name" value="Tetratricopeptide repeat domain"/>
    <property type="match status" value="2"/>
</dbReference>
<feature type="region of interest" description="Disordered" evidence="3">
    <location>
        <begin position="283"/>
        <end position="303"/>
    </location>
</feature>
<keyword evidence="4" id="KW-0732">Signal</keyword>
<evidence type="ECO:0000256" key="4">
    <source>
        <dbReference type="SAM" id="SignalP"/>
    </source>
</evidence>
<protein>
    <recommendedName>
        <fullName evidence="7">Pentacotripeptide-repeat region of PRORP domain-containing protein</fullName>
    </recommendedName>
</protein>